<proteinExistence type="predicted"/>
<accession>A0ABT8CSU7</accession>
<dbReference type="InterPro" id="IPR025698">
    <property type="entry name" value="2TM_dom"/>
</dbReference>
<dbReference type="EMBL" id="JAUFQU010000001">
    <property type="protein sequence ID" value="MDN3707578.1"/>
    <property type="molecule type" value="Genomic_DNA"/>
</dbReference>
<reference evidence="5" key="2">
    <citation type="journal article" date="2019" name="Int. J. Syst. Evol. Microbiol.">
        <title>The Global Catalogue of Microorganisms (GCM) 10K type strain sequencing project: providing services to taxonomists for standard genome sequencing and annotation.</title>
        <authorList>
            <consortium name="The Broad Institute Genomics Platform"/>
            <consortium name="The Broad Institute Genome Sequencing Center for Infectious Disease"/>
            <person name="Wu L."/>
            <person name="Ma J."/>
        </authorList>
    </citation>
    <scope>NUCLEOTIDE SEQUENCE [LARGE SCALE GENOMIC DNA]</scope>
    <source>
        <strain evidence="5">CECT 7184</strain>
    </source>
</reference>
<dbReference type="RefSeq" id="WP_290363550.1">
    <property type="nucleotide sequence ID" value="NZ_JAUFQU010000001.1"/>
</dbReference>
<gene>
    <name evidence="3" type="ORF">QW060_10580</name>
    <name evidence="4" type="ORF">QW060_23195</name>
</gene>
<evidence type="ECO:0000313" key="5">
    <source>
        <dbReference type="Proteomes" id="UP001242368"/>
    </source>
</evidence>
<keyword evidence="1" id="KW-1133">Transmembrane helix</keyword>
<organism evidence="3 5">
    <name type="scientific">Paenimyroides ceti</name>
    <dbReference type="NCBI Taxonomy" id="395087"/>
    <lineage>
        <taxon>Bacteria</taxon>
        <taxon>Pseudomonadati</taxon>
        <taxon>Bacteroidota</taxon>
        <taxon>Flavobacteriia</taxon>
        <taxon>Flavobacteriales</taxon>
        <taxon>Flavobacteriaceae</taxon>
        <taxon>Paenimyroides</taxon>
    </lineage>
</organism>
<comment type="caution">
    <text evidence="3">The sequence shown here is derived from an EMBL/GenBank/DDBJ whole genome shotgun (WGS) entry which is preliminary data.</text>
</comment>
<reference evidence="3" key="3">
    <citation type="submission" date="2023-06" db="EMBL/GenBank/DDBJ databases">
        <authorList>
            <person name="Lucena T."/>
            <person name="Sun Q."/>
        </authorList>
    </citation>
    <scope>NUCLEOTIDE SEQUENCE</scope>
    <source>
        <strain evidence="3">CECT 7184</strain>
    </source>
</reference>
<reference evidence="3" key="1">
    <citation type="journal article" date="2014" name="Int. J. Syst. Evol. Microbiol.">
        <title>Complete genome of a new Firmicutes species belonging to the dominant human colonic microbiota ('Ruminococcus bicirculans') reveals two chromosomes and a selective capacity to utilize plant glucans.</title>
        <authorList>
            <consortium name="NISC Comparative Sequencing Program"/>
            <person name="Wegmann U."/>
            <person name="Louis P."/>
            <person name="Goesmann A."/>
            <person name="Henrissat B."/>
            <person name="Duncan S.H."/>
            <person name="Flint H.J."/>
        </authorList>
    </citation>
    <scope>NUCLEOTIDE SEQUENCE</scope>
    <source>
        <strain evidence="3">CECT 7184</strain>
    </source>
</reference>
<feature type="domain" description="2TM" evidence="2">
    <location>
        <begin position="11"/>
        <end position="89"/>
    </location>
</feature>
<sequence>MEKNKHVELLKAKKRVKQIKEFYSHLFTYILVNSILIILNLFNSKGGYWFIYPLLGWGIGLFSHAANTFHFIPFLGKNWEDRKIQQFMDEERNKFRQ</sequence>
<keyword evidence="1" id="KW-0472">Membrane</keyword>
<keyword evidence="1" id="KW-0812">Transmembrane</keyword>
<dbReference type="Proteomes" id="UP001242368">
    <property type="component" value="Unassembled WGS sequence"/>
</dbReference>
<evidence type="ECO:0000259" key="2">
    <source>
        <dbReference type="Pfam" id="PF13239"/>
    </source>
</evidence>
<evidence type="ECO:0000313" key="4">
    <source>
        <dbReference type="EMBL" id="MDN3709843.1"/>
    </source>
</evidence>
<keyword evidence="5" id="KW-1185">Reference proteome</keyword>
<evidence type="ECO:0000256" key="1">
    <source>
        <dbReference type="SAM" id="Phobius"/>
    </source>
</evidence>
<feature type="transmembrane region" description="Helical" evidence="1">
    <location>
        <begin position="21"/>
        <end position="42"/>
    </location>
</feature>
<evidence type="ECO:0000313" key="3">
    <source>
        <dbReference type="EMBL" id="MDN3707578.1"/>
    </source>
</evidence>
<dbReference type="EMBL" id="JAUFQU010000062">
    <property type="protein sequence ID" value="MDN3709843.1"/>
    <property type="molecule type" value="Genomic_DNA"/>
</dbReference>
<name>A0ABT8CSU7_9FLAO</name>
<dbReference type="Pfam" id="PF13239">
    <property type="entry name" value="2TM"/>
    <property type="match status" value="1"/>
</dbReference>
<protein>
    <submittedName>
        <fullName evidence="3">2TM domain-containing protein</fullName>
    </submittedName>
</protein>
<feature type="transmembrane region" description="Helical" evidence="1">
    <location>
        <begin position="54"/>
        <end position="75"/>
    </location>
</feature>